<keyword evidence="5" id="KW-1185">Reference proteome</keyword>
<dbReference type="EMBL" id="ATMH01000713">
    <property type="protein sequence ID" value="EPY36184.1"/>
    <property type="molecule type" value="Genomic_DNA"/>
</dbReference>
<dbReference type="PANTHER" id="PTHR32083:SF24">
    <property type="entry name" value="FLAGELLAR ASSOCIATED PROTEIN"/>
    <property type="match status" value="1"/>
</dbReference>
<dbReference type="Proteomes" id="UP000015354">
    <property type="component" value="Unassembled WGS sequence"/>
</dbReference>
<gene>
    <name evidence="4" type="ORF">STCU_00713</name>
</gene>
<keyword evidence="1 2" id="KW-0175">Coiled coil</keyword>
<proteinExistence type="predicted"/>
<evidence type="ECO:0000256" key="3">
    <source>
        <dbReference type="SAM" id="MobiDB-lite"/>
    </source>
</evidence>
<organism evidence="4 5">
    <name type="scientific">Strigomonas culicis</name>
    <dbReference type="NCBI Taxonomy" id="28005"/>
    <lineage>
        <taxon>Eukaryota</taxon>
        <taxon>Discoba</taxon>
        <taxon>Euglenozoa</taxon>
        <taxon>Kinetoplastea</taxon>
        <taxon>Metakinetoplastina</taxon>
        <taxon>Trypanosomatida</taxon>
        <taxon>Trypanosomatidae</taxon>
        <taxon>Strigomonadinae</taxon>
        <taxon>Strigomonas</taxon>
    </lineage>
</organism>
<dbReference type="GO" id="GO:0005856">
    <property type="term" value="C:cytoskeleton"/>
    <property type="evidence" value="ECO:0007669"/>
    <property type="project" value="TreeGrafter"/>
</dbReference>
<comment type="caution">
    <text evidence="4">The sequence shown here is derived from an EMBL/GenBank/DDBJ whole genome shotgun (WGS) entry which is preliminary data.</text>
</comment>
<sequence>MSLENDEVLESFRAEYAGLHHSFLKSHEGENRLLKKCVELQNDIYTCISKTQAAQDLTEADRTTIEKLRAEIDRCTKKKNQTKERESALKEKIAKLKSELVDLQRESTEPVEAAAQEAALNNLLRVRAAVQKEKEAQEQQVQALQNEIATIERRLQRMRESKLSNDTELKAIQDAAAAKREEVEAVQLRKAAKEEELRALRDAIARRTTVVATRQKKIEELREEDLKHGEDLRRTMEETSALTE</sequence>
<dbReference type="PANTHER" id="PTHR32083">
    <property type="entry name" value="CILIA AND FLAGELLA-ASSOCIATED PROTEIN 58-RELATED"/>
    <property type="match status" value="1"/>
</dbReference>
<name>S9V556_9TRYP</name>
<evidence type="ECO:0000313" key="4">
    <source>
        <dbReference type="EMBL" id="EPY36184.1"/>
    </source>
</evidence>
<evidence type="ECO:0000313" key="5">
    <source>
        <dbReference type="Proteomes" id="UP000015354"/>
    </source>
</evidence>
<feature type="coiled-coil region" evidence="2">
    <location>
        <begin position="65"/>
        <end position="203"/>
    </location>
</feature>
<evidence type="ECO:0000256" key="2">
    <source>
        <dbReference type="SAM" id="Coils"/>
    </source>
</evidence>
<feature type="non-terminal residue" evidence="4">
    <location>
        <position position="244"/>
    </location>
</feature>
<feature type="compositionally biased region" description="Basic and acidic residues" evidence="3">
    <location>
        <begin position="225"/>
        <end position="237"/>
    </location>
</feature>
<dbReference type="AlphaFoldDB" id="S9V556"/>
<dbReference type="OrthoDB" id="264785at2759"/>
<protein>
    <submittedName>
        <fullName evidence="4">Uncharacterized protein</fullName>
    </submittedName>
</protein>
<feature type="region of interest" description="Disordered" evidence="3">
    <location>
        <begin position="225"/>
        <end position="244"/>
    </location>
</feature>
<evidence type="ECO:0000256" key="1">
    <source>
        <dbReference type="ARBA" id="ARBA00023054"/>
    </source>
</evidence>
<reference evidence="4 5" key="1">
    <citation type="journal article" date="2013" name="PLoS ONE">
        <title>Predicting the Proteins of Angomonas deanei, Strigomonas culicis and Their Respective Endosymbionts Reveals New Aspects of the Trypanosomatidae Family.</title>
        <authorList>
            <person name="Motta M.C."/>
            <person name="Martins A.C."/>
            <person name="de Souza S.S."/>
            <person name="Catta-Preta C.M."/>
            <person name="Silva R."/>
            <person name="Klein C.C."/>
            <person name="de Almeida L.G."/>
            <person name="de Lima Cunha O."/>
            <person name="Ciapina L.P."/>
            <person name="Brocchi M."/>
            <person name="Colabardini A.C."/>
            <person name="de Araujo Lima B."/>
            <person name="Machado C.R."/>
            <person name="de Almeida Soares C.M."/>
            <person name="Probst C.M."/>
            <person name="de Menezes C.B."/>
            <person name="Thompson C.E."/>
            <person name="Bartholomeu D.C."/>
            <person name="Gradia D.F."/>
            <person name="Pavoni D.P."/>
            <person name="Grisard E.C."/>
            <person name="Fantinatti-Garboggini F."/>
            <person name="Marchini F.K."/>
            <person name="Rodrigues-Luiz G.F."/>
            <person name="Wagner G."/>
            <person name="Goldman G.H."/>
            <person name="Fietto J.L."/>
            <person name="Elias M.C."/>
            <person name="Goldman M.H."/>
            <person name="Sagot M.F."/>
            <person name="Pereira M."/>
            <person name="Stoco P.H."/>
            <person name="de Mendonca-Neto R.P."/>
            <person name="Teixeira S.M."/>
            <person name="Maciel T.E."/>
            <person name="de Oliveira Mendes T.A."/>
            <person name="Urmenyi T.P."/>
            <person name="de Souza W."/>
            <person name="Schenkman S."/>
            <person name="de Vasconcelos A.T."/>
        </authorList>
    </citation>
    <scope>NUCLEOTIDE SEQUENCE [LARGE SCALE GENOMIC DNA]</scope>
</reference>
<accession>S9V556</accession>